<dbReference type="GO" id="GO:0005506">
    <property type="term" value="F:iron ion binding"/>
    <property type="evidence" value="ECO:0007669"/>
    <property type="project" value="InterPro"/>
</dbReference>
<dbReference type="OrthoDB" id="1470350at2759"/>
<evidence type="ECO:0000256" key="13">
    <source>
        <dbReference type="RuleBase" id="RU004398"/>
    </source>
</evidence>
<dbReference type="CDD" id="cd11063">
    <property type="entry name" value="CYP52"/>
    <property type="match status" value="1"/>
</dbReference>
<dbReference type="InterPro" id="IPR013926">
    <property type="entry name" value="CGI121/TPRKB"/>
</dbReference>
<dbReference type="GO" id="GO:0020037">
    <property type="term" value="F:heme binding"/>
    <property type="evidence" value="ECO:0007669"/>
    <property type="project" value="InterPro"/>
</dbReference>
<keyword evidence="8" id="KW-0560">Oxidoreductase</keyword>
<evidence type="ECO:0000256" key="14">
    <source>
        <dbReference type="SAM" id="MobiDB-lite"/>
    </source>
</evidence>
<organism evidence="15 16">
    <name type="scientific">Ephemerocybe angulata</name>
    <dbReference type="NCBI Taxonomy" id="980116"/>
    <lineage>
        <taxon>Eukaryota</taxon>
        <taxon>Fungi</taxon>
        <taxon>Dikarya</taxon>
        <taxon>Basidiomycota</taxon>
        <taxon>Agaricomycotina</taxon>
        <taxon>Agaricomycetes</taxon>
        <taxon>Agaricomycetidae</taxon>
        <taxon>Agaricales</taxon>
        <taxon>Agaricineae</taxon>
        <taxon>Psathyrellaceae</taxon>
        <taxon>Ephemerocybe</taxon>
    </lineage>
</organism>
<dbReference type="InterPro" id="IPR002401">
    <property type="entry name" value="Cyt_P450_E_grp-I"/>
</dbReference>
<comment type="function">
    <text evidence="11">Component of the EKC/KEOPS complex that is required for the formation of a threonylcarbamoyl group on adenosine at position 37 (t(6)A37) in tRNAs that read codons beginning with adenine. The complex is probably involved in the transfer of the threonylcarbamoyl moiety of threonylcarbamoyl-AMP (TC-AMP) to the N6 group of A37. CGI121 acts as an allosteric effector that regulates the t(6)A activity of the complex. The EKC/KEOPS complex also promotes both telomere uncapping and telomere elongation. The complex is required for efficient recruitment of transcriptional coactivators. CGI121 is not required for tRNA modification.</text>
</comment>
<comment type="cofactor">
    <cofactor evidence="1 12">
        <name>heme</name>
        <dbReference type="ChEBI" id="CHEBI:30413"/>
    </cofactor>
</comment>
<evidence type="ECO:0000256" key="1">
    <source>
        <dbReference type="ARBA" id="ARBA00001971"/>
    </source>
</evidence>
<gene>
    <name evidence="15" type="ORF">D9611_002960</name>
</gene>
<protein>
    <recommendedName>
        <fullName evidence="5">EKC/KEOPS complex subunit CGI121</fullName>
    </recommendedName>
    <alternativeName>
        <fullName evidence="4">EKC/KEOPS complex subunit cgi121</fullName>
    </alternativeName>
</protein>
<dbReference type="SUPFAM" id="SSF48264">
    <property type="entry name" value="Cytochrome P450"/>
    <property type="match status" value="1"/>
</dbReference>
<dbReference type="InterPro" id="IPR036396">
    <property type="entry name" value="Cyt_P450_sf"/>
</dbReference>
<dbReference type="SUPFAM" id="SSF143870">
    <property type="entry name" value="PF0523-like"/>
    <property type="match status" value="1"/>
</dbReference>
<dbReference type="GO" id="GO:0004497">
    <property type="term" value="F:monooxygenase activity"/>
    <property type="evidence" value="ECO:0007669"/>
    <property type="project" value="UniProtKB-KW"/>
</dbReference>
<dbReference type="PANTHER" id="PTHR24287">
    <property type="entry name" value="P450, PUTATIVE (EUROFUNG)-RELATED"/>
    <property type="match status" value="1"/>
</dbReference>
<dbReference type="PANTHER" id="PTHR24287:SF1">
    <property type="entry name" value="P450, PUTATIVE (EUROFUNG)-RELATED"/>
    <property type="match status" value="1"/>
</dbReference>
<keyword evidence="7 12" id="KW-0479">Metal-binding</keyword>
<dbReference type="PRINTS" id="PR00463">
    <property type="entry name" value="EP450I"/>
</dbReference>
<keyword evidence="6 12" id="KW-0349">Heme</keyword>
<dbReference type="PRINTS" id="PR00385">
    <property type="entry name" value="P450"/>
</dbReference>
<reference evidence="15 16" key="1">
    <citation type="journal article" date="2020" name="ISME J.">
        <title>Uncovering the hidden diversity of litter-decomposition mechanisms in mushroom-forming fungi.</title>
        <authorList>
            <person name="Floudas D."/>
            <person name="Bentzer J."/>
            <person name="Ahren D."/>
            <person name="Johansson T."/>
            <person name="Persson P."/>
            <person name="Tunlid A."/>
        </authorList>
    </citation>
    <scope>NUCLEOTIDE SEQUENCE [LARGE SCALE GENOMIC DNA]</scope>
    <source>
        <strain evidence="15 16">CBS 175.51</strain>
    </source>
</reference>
<keyword evidence="9 12" id="KW-0408">Iron</keyword>
<dbReference type="InterPro" id="IPR001128">
    <property type="entry name" value="Cyt_P450"/>
</dbReference>
<evidence type="ECO:0000256" key="5">
    <source>
        <dbReference type="ARBA" id="ARBA00016009"/>
    </source>
</evidence>
<dbReference type="InterPro" id="IPR017972">
    <property type="entry name" value="Cyt_P450_CS"/>
</dbReference>
<dbReference type="AlphaFoldDB" id="A0A8H5CAA1"/>
<keyword evidence="10" id="KW-0503">Monooxygenase</keyword>
<evidence type="ECO:0000256" key="11">
    <source>
        <dbReference type="ARBA" id="ARBA00025043"/>
    </source>
</evidence>
<comment type="similarity">
    <text evidence="2 13">Belongs to the CGI121/TPRKB family.</text>
</comment>
<evidence type="ECO:0000256" key="10">
    <source>
        <dbReference type="ARBA" id="ARBA00023033"/>
    </source>
</evidence>
<proteinExistence type="inferred from homology"/>
<keyword evidence="13" id="KW-0539">Nucleus</keyword>
<keyword evidence="16" id="KW-1185">Reference proteome</keyword>
<evidence type="ECO:0000256" key="12">
    <source>
        <dbReference type="PIRSR" id="PIRSR602401-1"/>
    </source>
</evidence>
<dbReference type="Gene3D" id="1.10.630.10">
    <property type="entry name" value="Cytochrome P450"/>
    <property type="match status" value="1"/>
</dbReference>
<dbReference type="PROSITE" id="PS00086">
    <property type="entry name" value="CYTOCHROME_P450"/>
    <property type="match status" value="1"/>
</dbReference>
<evidence type="ECO:0000256" key="7">
    <source>
        <dbReference type="ARBA" id="ARBA00022723"/>
    </source>
</evidence>
<evidence type="ECO:0000256" key="2">
    <source>
        <dbReference type="ARBA" id="ARBA00005546"/>
    </source>
</evidence>
<comment type="similarity">
    <text evidence="3">Belongs to the cytochrome P450 family.</text>
</comment>
<evidence type="ECO:0000256" key="4">
    <source>
        <dbReference type="ARBA" id="ARBA00015316"/>
    </source>
</evidence>
<evidence type="ECO:0000256" key="9">
    <source>
        <dbReference type="ARBA" id="ARBA00023004"/>
    </source>
</evidence>
<dbReference type="EMBL" id="JAACJK010000057">
    <property type="protein sequence ID" value="KAF5337028.1"/>
    <property type="molecule type" value="Genomic_DNA"/>
</dbReference>
<name>A0A8H5CAA1_9AGAR</name>
<feature type="binding site" description="axial binding residue" evidence="12">
    <location>
        <position position="512"/>
    </location>
    <ligand>
        <name>heme</name>
        <dbReference type="ChEBI" id="CHEBI:30413"/>
    </ligand>
    <ligandPart>
        <name>Fe</name>
        <dbReference type="ChEBI" id="CHEBI:18248"/>
    </ligandPart>
</feature>
<feature type="region of interest" description="Disordered" evidence="14">
    <location>
        <begin position="540"/>
        <end position="561"/>
    </location>
</feature>
<dbReference type="Gene3D" id="3.30.2380.10">
    <property type="entry name" value="CGI121/TPRKB"/>
    <property type="match status" value="1"/>
</dbReference>
<evidence type="ECO:0000256" key="3">
    <source>
        <dbReference type="ARBA" id="ARBA00010617"/>
    </source>
</evidence>
<evidence type="ECO:0000256" key="6">
    <source>
        <dbReference type="ARBA" id="ARBA00022617"/>
    </source>
</evidence>
<comment type="caution">
    <text evidence="15">The sequence shown here is derived from an EMBL/GenBank/DDBJ whole genome shotgun (WGS) entry which is preliminary data.</text>
</comment>
<dbReference type="Proteomes" id="UP000541558">
    <property type="component" value="Unassembled WGS sequence"/>
</dbReference>
<dbReference type="InterPro" id="IPR047146">
    <property type="entry name" value="Cyt_P450_E_CYP52_fungi"/>
</dbReference>
<accession>A0A8H5CAA1</accession>
<sequence>MVSLPPGVQYLVRNLPTLVAPPAGVLVLAKLASNHSEGLAEVLGQSEALDIPRWLIITLTALSLPVTFAVKVGYKEWKDHRDAAARNAVLPPRVKDRLPGGVGLLISSLKNFAAGYPGEQFTGWFKEAGGAQFINFRVLYEDRFITTEPDHIKAILATQFDGFEKGPVFHEQVKVALGDGVFNSDGEMWKFHRAMTRPFFSKDRISHFDIFDRHAVDALDQLSARLKEGHPVDIQDLASRFTMDSATEFLFAKNVHSLGAGLPYPFYVANSSPEARAYAEEAQKHPANQFANAFDLTQRQLSLRGRKGLHWPLSEFWVDRVKEYMVIIGGFIDPILEAALARNQGKEKLRQGEKDREVDDNESLLDHLIHYTDDPKVLRDETLNILLAGRDTTANSITYAIYMLAQNPDVLQRLRQEVLEKVGESRRPTFEDMKDMKYLRAVINGKNGSPPYYIPAGTKTGYSVFLMHRRKDLWGPDADKFDPDRFLDDRVKTYLTPNPFIFLPFNAGPRICLGQQFAYHETSFFLIRFLQRFTNIKHVRDAQPPASRPPPEWKQEPGTKGTDDIRIKSYLTMSAMITSRTHLRTAIHQALLASVTPGAMRTRGVHSEILFNLNPTNNITESFKNFGLSDKSTSLLVVRIGPGASSFPSAASCHSAPRPVLTHEQIQSQVRELMKDAVIGSIVPLDDPEQGLASVTDWGAVKKLFKLNTEPAVKSLAGKPEEEHVVVDKIVTSAVAMKSVMQ</sequence>
<dbReference type="Pfam" id="PF08617">
    <property type="entry name" value="CGI-121"/>
    <property type="match status" value="1"/>
</dbReference>
<dbReference type="GO" id="GO:0016705">
    <property type="term" value="F:oxidoreductase activity, acting on paired donors, with incorporation or reduction of molecular oxygen"/>
    <property type="evidence" value="ECO:0007669"/>
    <property type="project" value="InterPro"/>
</dbReference>
<evidence type="ECO:0000313" key="16">
    <source>
        <dbReference type="Proteomes" id="UP000541558"/>
    </source>
</evidence>
<dbReference type="InterPro" id="IPR036504">
    <property type="entry name" value="CGI121/TPRKB_sf"/>
</dbReference>
<evidence type="ECO:0000313" key="15">
    <source>
        <dbReference type="EMBL" id="KAF5337028.1"/>
    </source>
</evidence>
<feature type="compositionally biased region" description="Basic and acidic residues" evidence="14">
    <location>
        <begin position="551"/>
        <end position="561"/>
    </location>
</feature>
<evidence type="ECO:0000256" key="8">
    <source>
        <dbReference type="ARBA" id="ARBA00023002"/>
    </source>
</evidence>
<dbReference type="Pfam" id="PF00067">
    <property type="entry name" value="p450"/>
    <property type="match status" value="2"/>
</dbReference>